<dbReference type="GO" id="GO:0005737">
    <property type="term" value="C:cytoplasm"/>
    <property type="evidence" value="ECO:0007669"/>
    <property type="project" value="UniProtKB-SubCell"/>
</dbReference>
<dbReference type="GO" id="GO:0005576">
    <property type="term" value="C:extracellular region"/>
    <property type="evidence" value="ECO:0007669"/>
    <property type="project" value="UniProtKB-SubCell"/>
</dbReference>
<dbReference type="PROSITE" id="PS01095">
    <property type="entry name" value="GH18_1"/>
    <property type="match status" value="1"/>
</dbReference>
<keyword evidence="7" id="KW-0964">Secreted</keyword>
<dbReference type="InterPro" id="IPR011583">
    <property type="entry name" value="Chitinase_II/V-like_cat"/>
</dbReference>
<dbReference type="InterPro" id="IPR050314">
    <property type="entry name" value="Glycosyl_Hydrlase_18"/>
</dbReference>
<dbReference type="FunFam" id="2.170.140.10:FF:000001">
    <property type="entry name" value="Acidic mammalian chitinase"/>
    <property type="match status" value="1"/>
</dbReference>
<evidence type="ECO:0000256" key="2">
    <source>
        <dbReference type="ARBA" id="ARBA00004496"/>
    </source>
</evidence>
<evidence type="ECO:0000256" key="3">
    <source>
        <dbReference type="ARBA" id="ARBA00004613"/>
    </source>
</evidence>
<evidence type="ECO:0000256" key="14">
    <source>
        <dbReference type="ARBA" id="ARBA00023157"/>
    </source>
</evidence>
<evidence type="ECO:0000256" key="12">
    <source>
        <dbReference type="ARBA" id="ARBA00022859"/>
    </source>
</evidence>
<dbReference type="Gene3D" id="3.20.20.80">
    <property type="entry name" value="Glycosidases"/>
    <property type="match status" value="1"/>
</dbReference>
<evidence type="ECO:0000256" key="11">
    <source>
        <dbReference type="ARBA" id="ARBA00022801"/>
    </source>
</evidence>
<dbReference type="SUPFAM" id="SSF57625">
    <property type="entry name" value="Invertebrate chitin-binding proteins"/>
    <property type="match status" value="1"/>
</dbReference>
<comment type="similarity">
    <text evidence="4">Belongs to the glycosyl hydrolase 18 family. Chitinase class II subfamily.</text>
</comment>
<dbReference type="InterPro" id="IPR036508">
    <property type="entry name" value="Chitin-bd_dom_sf"/>
</dbReference>
<dbReference type="SMART" id="SM00636">
    <property type="entry name" value="Glyco_18"/>
    <property type="match status" value="1"/>
</dbReference>
<keyword evidence="13" id="KW-0146">Chitin degradation</keyword>
<dbReference type="FunFam" id="3.20.20.80:FF:000007">
    <property type="entry name" value="Acidic mammalian chitinase"/>
    <property type="match status" value="1"/>
</dbReference>
<evidence type="ECO:0000256" key="21">
    <source>
        <dbReference type="SAM" id="MobiDB-lite"/>
    </source>
</evidence>
<evidence type="ECO:0000256" key="8">
    <source>
        <dbReference type="ARBA" id="ARBA00022669"/>
    </source>
</evidence>
<reference evidence="24" key="1">
    <citation type="submission" date="2025-08" db="UniProtKB">
        <authorList>
            <consortium name="Ensembl"/>
        </authorList>
    </citation>
    <scope>IDENTIFICATION</scope>
</reference>
<feature type="domain" description="Chitin-binding type-2" evidence="22">
    <location>
        <begin position="415"/>
        <end position="464"/>
    </location>
</feature>
<dbReference type="GO" id="GO:0002376">
    <property type="term" value="P:immune system process"/>
    <property type="evidence" value="ECO:0007669"/>
    <property type="project" value="UniProtKB-KW"/>
</dbReference>
<feature type="domain" description="GH18" evidence="23">
    <location>
        <begin position="12"/>
        <end position="383"/>
    </location>
</feature>
<comment type="subunit">
    <text evidence="19">Interacts with EGFR.</text>
</comment>
<keyword evidence="18" id="KW-0624">Polysaccharide degradation</keyword>
<evidence type="ECO:0000256" key="1">
    <source>
        <dbReference type="ARBA" id="ARBA00000822"/>
    </source>
</evidence>
<dbReference type="GO" id="GO:0000272">
    <property type="term" value="P:polysaccharide catabolic process"/>
    <property type="evidence" value="ECO:0007669"/>
    <property type="project" value="UniProtKB-KW"/>
</dbReference>
<dbReference type="CDD" id="cd02872">
    <property type="entry name" value="GH18_chitolectin_chitotriosidase"/>
    <property type="match status" value="1"/>
</dbReference>
<evidence type="ECO:0000259" key="22">
    <source>
        <dbReference type="PROSITE" id="PS50940"/>
    </source>
</evidence>
<dbReference type="PANTHER" id="PTHR11177">
    <property type="entry name" value="CHITINASE"/>
    <property type="match status" value="1"/>
</dbReference>
<evidence type="ECO:0000313" key="25">
    <source>
        <dbReference type="Proteomes" id="UP000264800"/>
    </source>
</evidence>
<dbReference type="InterPro" id="IPR001579">
    <property type="entry name" value="Glyco_hydro_18_chit_AS"/>
</dbReference>
<evidence type="ECO:0000313" key="24">
    <source>
        <dbReference type="Ensembl" id="ENSKMAP00000012675.1"/>
    </source>
</evidence>
<dbReference type="Pfam" id="PF01607">
    <property type="entry name" value="CBM_14"/>
    <property type="match status" value="1"/>
</dbReference>
<keyword evidence="11" id="KW-0378">Hydrolase</keyword>
<keyword evidence="16" id="KW-0119">Carbohydrate metabolism</keyword>
<keyword evidence="10" id="KW-0732">Signal</keyword>
<comment type="subcellular location">
    <subcellularLocation>
        <location evidence="2">Cytoplasm</location>
    </subcellularLocation>
    <subcellularLocation>
        <location evidence="3">Secreted</location>
    </subcellularLocation>
</comment>
<dbReference type="PANTHER" id="PTHR11177:SF248">
    <property type="entry name" value="CHITOTRIOSIDASE-1"/>
    <property type="match status" value="1"/>
</dbReference>
<dbReference type="Ensembl" id="ENSKMAT00000012860.1">
    <property type="protein sequence ID" value="ENSKMAP00000012675.1"/>
    <property type="gene ID" value="ENSKMAG00000009354.1"/>
</dbReference>
<keyword evidence="12" id="KW-0391">Immunity</keyword>
<evidence type="ECO:0000256" key="17">
    <source>
        <dbReference type="ARBA" id="ARBA00023295"/>
    </source>
</evidence>
<keyword evidence="9" id="KW-0053">Apoptosis</keyword>
<feature type="region of interest" description="Disordered" evidence="21">
    <location>
        <begin position="390"/>
        <end position="412"/>
    </location>
</feature>
<evidence type="ECO:0000256" key="13">
    <source>
        <dbReference type="ARBA" id="ARBA00023024"/>
    </source>
</evidence>
<dbReference type="GeneTree" id="ENSGT00940000162989"/>
<dbReference type="InterPro" id="IPR002557">
    <property type="entry name" value="Chitin-bd_dom"/>
</dbReference>
<dbReference type="InterPro" id="IPR017853">
    <property type="entry name" value="GH"/>
</dbReference>
<organism evidence="24 25">
    <name type="scientific">Kryptolebias marmoratus</name>
    <name type="common">Mangrove killifish</name>
    <name type="synonym">Rivulus marmoratus</name>
    <dbReference type="NCBI Taxonomy" id="37003"/>
    <lineage>
        <taxon>Eukaryota</taxon>
        <taxon>Metazoa</taxon>
        <taxon>Chordata</taxon>
        <taxon>Craniata</taxon>
        <taxon>Vertebrata</taxon>
        <taxon>Euteleostomi</taxon>
        <taxon>Actinopterygii</taxon>
        <taxon>Neopterygii</taxon>
        <taxon>Teleostei</taxon>
        <taxon>Neoteleostei</taxon>
        <taxon>Acanthomorphata</taxon>
        <taxon>Ovalentaria</taxon>
        <taxon>Atherinomorphae</taxon>
        <taxon>Cyprinodontiformes</taxon>
        <taxon>Rivulidae</taxon>
        <taxon>Kryptolebias</taxon>
    </lineage>
</organism>
<dbReference type="GO" id="GO:0008061">
    <property type="term" value="F:chitin binding"/>
    <property type="evidence" value="ECO:0007669"/>
    <property type="project" value="UniProtKB-KW"/>
</dbReference>
<dbReference type="InterPro" id="IPR001223">
    <property type="entry name" value="Glyco_hydro18_cat"/>
</dbReference>
<dbReference type="SUPFAM" id="SSF51445">
    <property type="entry name" value="(Trans)glycosidases"/>
    <property type="match status" value="1"/>
</dbReference>
<dbReference type="PROSITE" id="PS50940">
    <property type="entry name" value="CHIT_BIND_II"/>
    <property type="match status" value="1"/>
</dbReference>
<dbReference type="InterPro" id="IPR029070">
    <property type="entry name" value="Chitinase_insertion_sf"/>
</dbReference>
<keyword evidence="15" id="KW-0395">Inflammatory response</keyword>
<dbReference type="AlphaFoldDB" id="A0A3Q3A9Q9"/>
<dbReference type="GO" id="GO:0008843">
    <property type="term" value="F:endochitinase activity"/>
    <property type="evidence" value="ECO:0007669"/>
    <property type="project" value="UniProtKB-EC"/>
</dbReference>
<dbReference type="Proteomes" id="UP000264800">
    <property type="component" value="Unplaced"/>
</dbReference>
<evidence type="ECO:0000256" key="18">
    <source>
        <dbReference type="ARBA" id="ARBA00023326"/>
    </source>
</evidence>
<evidence type="ECO:0000256" key="4">
    <source>
        <dbReference type="ARBA" id="ARBA00009121"/>
    </source>
</evidence>
<dbReference type="GO" id="GO:0006915">
    <property type="term" value="P:apoptotic process"/>
    <property type="evidence" value="ECO:0007669"/>
    <property type="project" value="UniProtKB-KW"/>
</dbReference>
<evidence type="ECO:0000256" key="7">
    <source>
        <dbReference type="ARBA" id="ARBA00022525"/>
    </source>
</evidence>
<dbReference type="EC" id="3.2.1.14" evidence="5"/>
<evidence type="ECO:0000256" key="6">
    <source>
        <dbReference type="ARBA" id="ARBA00022490"/>
    </source>
</evidence>
<evidence type="ECO:0000259" key="23">
    <source>
        <dbReference type="PROSITE" id="PS51910"/>
    </source>
</evidence>
<dbReference type="SUPFAM" id="SSF54556">
    <property type="entry name" value="Chitinase insertion domain"/>
    <property type="match status" value="1"/>
</dbReference>
<comment type="catalytic activity">
    <reaction evidence="1">
        <text>Random endo-hydrolysis of N-acetyl-beta-D-glucosaminide (1-&gt;4)-beta-linkages in chitin and chitodextrins.</text>
        <dbReference type="EC" id="3.2.1.14"/>
    </reaction>
</comment>
<keyword evidence="6" id="KW-0963">Cytoplasm</keyword>
<sequence>MARLTFLAVSSTKLVCYFTNWSQYRPGVGKYVPENVDPNLCTHLIYAFSIISSSNELMTFEWNDEVLYKSFNGLKTRNPQLKTLLAVGGWNFGTSQFTIMVSTPTNRQVFIQSSIKFLRQHGFDGLDLDWEYPGARGSPLEDKQRFTLLCQELLAAFEKEAAETKKPQLLLTAAVAGGKGNIDNGYEIANISKFLDFLNIMTYDFHGAWDPSTGHNSPLYNSSVDHGEHIYYNVDFAMKYWRDQGAPLEKLLVGFPTYGRTFRTGSAAQGLGAPASGPASAGPYTREAGFWSYYEVCTFLQGATTHWIEEQKVPYAVKGNEWVGFDNRQSYQIKVLHVLTQFKTKCDLKSFIWSLDLDDFGGLFCGQGNYPLIAYLRSLLDSGTQYSTIHPGPATRTSAASTTTGKTTTSAASGGGFCSGKADGIYGNEKDRATFFQCFQENTFLQKCPNTLVFKEKCQCCDWP</sequence>
<keyword evidence="25" id="KW-1185">Reference proteome</keyword>
<evidence type="ECO:0000256" key="9">
    <source>
        <dbReference type="ARBA" id="ARBA00022703"/>
    </source>
</evidence>
<evidence type="ECO:0000256" key="5">
    <source>
        <dbReference type="ARBA" id="ARBA00012729"/>
    </source>
</evidence>
<name>A0A3Q3A9Q9_KRYMA</name>
<keyword evidence="17" id="KW-0326">Glycosidase</keyword>
<dbReference type="FunFam" id="3.20.20.80:FF:000081">
    <property type="entry name" value="Chitinase 1"/>
    <property type="match status" value="1"/>
</dbReference>
<protein>
    <recommendedName>
        <fullName evidence="20">Acidic mammalian chitinase</fullName>
        <ecNumber evidence="5">3.2.1.14</ecNumber>
    </recommendedName>
</protein>
<dbReference type="Gene3D" id="2.170.140.10">
    <property type="entry name" value="Chitin binding domain"/>
    <property type="match status" value="1"/>
</dbReference>
<dbReference type="Gene3D" id="3.10.50.10">
    <property type="match status" value="1"/>
</dbReference>
<keyword evidence="14" id="KW-1015">Disulfide bond</keyword>
<evidence type="ECO:0000256" key="15">
    <source>
        <dbReference type="ARBA" id="ARBA00023198"/>
    </source>
</evidence>
<dbReference type="Pfam" id="PF00704">
    <property type="entry name" value="Glyco_hydro_18"/>
    <property type="match status" value="1"/>
</dbReference>
<evidence type="ECO:0000256" key="20">
    <source>
        <dbReference type="ARBA" id="ARBA00072739"/>
    </source>
</evidence>
<reference evidence="24" key="2">
    <citation type="submission" date="2025-09" db="UniProtKB">
        <authorList>
            <consortium name="Ensembl"/>
        </authorList>
    </citation>
    <scope>IDENTIFICATION</scope>
</reference>
<dbReference type="GO" id="GO:0006954">
    <property type="term" value="P:inflammatory response"/>
    <property type="evidence" value="ECO:0007669"/>
    <property type="project" value="UniProtKB-KW"/>
</dbReference>
<dbReference type="FunFam" id="3.10.50.10:FF:000001">
    <property type="entry name" value="Chitinase 3-like 1"/>
    <property type="match status" value="1"/>
</dbReference>
<feature type="compositionally biased region" description="Low complexity" evidence="21">
    <location>
        <begin position="394"/>
        <end position="412"/>
    </location>
</feature>
<proteinExistence type="inferred from homology"/>
<evidence type="ECO:0000256" key="10">
    <source>
        <dbReference type="ARBA" id="ARBA00022729"/>
    </source>
</evidence>
<dbReference type="PROSITE" id="PS51910">
    <property type="entry name" value="GH18_2"/>
    <property type="match status" value="1"/>
</dbReference>
<evidence type="ECO:0000256" key="16">
    <source>
        <dbReference type="ARBA" id="ARBA00023277"/>
    </source>
</evidence>
<accession>A0A3Q3A9Q9</accession>
<keyword evidence="8" id="KW-0147">Chitin-binding</keyword>
<dbReference type="GO" id="GO:0006032">
    <property type="term" value="P:chitin catabolic process"/>
    <property type="evidence" value="ECO:0007669"/>
    <property type="project" value="UniProtKB-KW"/>
</dbReference>
<evidence type="ECO:0000256" key="19">
    <source>
        <dbReference type="ARBA" id="ARBA00062006"/>
    </source>
</evidence>